<dbReference type="Pfam" id="PF13665">
    <property type="entry name" value="Tox-PAAR-like"/>
    <property type="match status" value="1"/>
</dbReference>
<evidence type="ECO:0000313" key="1">
    <source>
        <dbReference type="EMBL" id="PHM60149.1"/>
    </source>
</evidence>
<evidence type="ECO:0000313" key="2">
    <source>
        <dbReference type="Proteomes" id="UP000222168"/>
    </source>
</evidence>
<name>A0A2D0K9L4_9GAMM</name>
<accession>A0A2D0K9L4</accession>
<comment type="caution">
    <text evidence="1">The sequence shown here is derived from an EMBL/GenBank/DDBJ whole genome shotgun (WGS) entry which is preliminary data.</text>
</comment>
<gene>
    <name evidence="1" type="ORF">Xish_03294</name>
</gene>
<organism evidence="1 2">
    <name type="scientific">Xenorhabdus ishibashii</name>
    <dbReference type="NCBI Taxonomy" id="1034471"/>
    <lineage>
        <taxon>Bacteria</taxon>
        <taxon>Pseudomonadati</taxon>
        <taxon>Pseudomonadota</taxon>
        <taxon>Gammaproteobacteria</taxon>
        <taxon>Enterobacterales</taxon>
        <taxon>Morganellaceae</taxon>
        <taxon>Xenorhabdus</taxon>
    </lineage>
</organism>
<sequence length="130" mass="13021">MFANTQSGGMDIAAPDVCLTPAVTPVPVPYPNMAQGTTGISNATNILFMGCPAHNLATTIPMTTGDNSGVNGGVASGTVMGNARHVMGANSVLIKGSPATRVSSSTMQNSTNAMGSRIVPSQTKVLITAA</sequence>
<dbReference type="Proteomes" id="UP000222168">
    <property type="component" value="Unassembled WGS sequence"/>
</dbReference>
<proteinExistence type="predicted"/>
<protein>
    <submittedName>
        <fullName evidence="1">Uncharacterized protein</fullName>
    </submittedName>
</protein>
<dbReference type="RefSeq" id="WP_099118867.1">
    <property type="nucleotide sequence ID" value="NZ_NJAK01000002.1"/>
</dbReference>
<keyword evidence="2" id="KW-1185">Reference proteome</keyword>
<dbReference type="OrthoDB" id="8852350at2"/>
<dbReference type="AlphaFoldDB" id="A0A2D0K9L4"/>
<reference evidence="1 2" key="1">
    <citation type="journal article" date="2017" name="Nat. Microbiol.">
        <title>Natural product diversity associated with the nematode symbionts Photorhabdus and Xenorhabdus.</title>
        <authorList>
            <person name="Tobias N.J."/>
            <person name="Wolff H."/>
            <person name="Djahanschiri B."/>
            <person name="Grundmann F."/>
            <person name="Kronenwerth M."/>
            <person name="Shi Y.M."/>
            <person name="Simonyi S."/>
            <person name="Grun P."/>
            <person name="Shapiro-Ilan D."/>
            <person name="Pidot S.J."/>
            <person name="Stinear T.P."/>
            <person name="Ebersberger I."/>
            <person name="Bode H.B."/>
        </authorList>
    </citation>
    <scope>NUCLEOTIDE SEQUENCE [LARGE SCALE GENOMIC DNA]</scope>
    <source>
        <strain evidence="1 2">DSM 22670</strain>
    </source>
</reference>
<dbReference type="EMBL" id="NJAK01000002">
    <property type="protein sequence ID" value="PHM60149.1"/>
    <property type="molecule type" value="Genomic_DNA"/>
</dbReference>